<feature type="non-terminal residue" evidence="2">
    <location>
        <position position="111"/>
    </location>
</feature>
<comment type="caution">
    <text evidence="2">The sequence shown here is derived from an EMBL/GenBank/DDBJ whole genome shotgun (WGS) entry which is preliminary data.</text>
</comment>
<evidence type="ECO:0000313" key="2">
    <source>
        <dbReference type="EMBL" id="MCB5227837.1"/>
    </source>
</evidence>
<evidence type="ECO:0008006" key="4">
    <source>
        <dbReference type="Google" id="ProtNLM"/>
    </source>
</evidence>
<gene>
    <name evidence="2" type="ORF">JAO78_013550</name>
</gene>
<accession>A0ABS8C672</accession>
<evidence type="ECO:0000313" key="3">
    <source>
        <dbReference type="Proteomes" id="UP000633814"/>
    </source>
</evidence>
<protein>
    <recommendedName>
        <fullName evidence="4">PEP-CTERM sorting domain-containing protein</fullName>
    </recommendedName>
</protein>
<evidence type="ECO:0000256" key="1">
    <source>
        <dbReference type="SAM" id="SignalP"/>
    </source>
</evidence>
<dbReference type="EMBL" id="JAEINI020000010">
    <property type="protein sequence ID" value="MCB5227837.1"/>
    <property type="molecule type" value="Genomic_DNA"/>
</dbReference>
<proteinExistence type="predicted"/>
<dbReference type="RefSeq" id="WP_226751895.1">
    <property type="nucleotide sequence ID" value="NZ_JAEINI020000010.1"/>
</dbReference>
<feature type="chain" id="PRO_5047292056" description="PEP-CTERM sorting domain-containing protein" evidence="1">
    <location>
        <begin position="24"/>
        <end position="111"/>
    </location>
</feature>
<reference evidence="2 3" key="1">
    <citation type="submission" date="2021-10" db="EMBL/GenBank/DDBJ databases">
        <title>Alishewanella koreense sp. nov. isolated from seawater of southwestern coast in South Korea and the proposal for the reclassification of Rheinheimera perlucida and Rheinheimera tuosuensis as Arsukibacterium perlucida and Arsukibacterium tuosuensis.</title>
        <authorList>
            <person name="Kim K.H."/>
            <person name="Ruan W."/>
            <person name="Kim K.R."/>
            <person name="Baek J.H."/>
            <person name="Jeon C.O."/>
        </authorList>
    </citation>
    <scope>NUCLEOTIDE SEQUENCE [LARGE SCALE GENOMIC DNA]</scope>
    <source>
        <strain evidence="2 3">16-MA</strain>
    </source>
</reference>
<keyword evidence="1" id="KW-0732">Signal</keyword>
<sequence>MQIKKIISTLTCFVMLSFQPAFAALISGTATNITGTTWESRYTITNNLLLDINWFTLYFDATQYANLVYIPTAEFGPDWEIFTYDFDFGDDGYIDVYSNFTAITVGQSVSN</sequence>
<dbReference type="Proteomes" id="UP000633814">
    <property type="component" value="Unassembled WGS sequence"/>
</dbReference>
<feature type="signal peptide" evidence="1">
    <location>
        <begin position="1"/>
        <end position="23"/>
    </location>
</feature>
<keyword evidence="3" id="KW-1185">Reference proteome</keyword>
<name>A0ABS8C672_9ALTE</name>
<organism evidence="2 3">
    <name type="scientific">Alishewanella maricola</name>
    <dbReference type="NCBI Taxonomy" id="2795740"/>
    <lineage>
        <taxon>Bacteria</taxon>
        <taxon>Pseudomonadati</taxon>
        <taxon>Pseudomonadota</taxon>
        <taxon>Gammaproteobacteria</taxon>
        <taxon>Alteromonadales</taxon>
        <taxon>Alteromonadaceae</taxon>
        <taxon>Alishewanella</taxon>
    </lineage>
</organism>